<organism evidence="2 3">
    <name type="scientific">Pythium insidiosum</name>
    <name type="common">Pythiosis disease agent</name>
    <dbReference type="NCBI Taxonomy" id="114742"/>
    <lineage>
        <taxon>Eukaryota</taxon>
        <taxon>Sar</taxon>
        <taxon>Stramenopiles</taxon>
        <taxon>Oomycota</taxon>
        <taxon>Peronosporomycetes</taxon>
        <taxon>Pythiales</taxon>
        <taxon>Pythiaceae</taxon>
        <taxon>Pythium</taxon>
    </lineage>
</organism>
<feature type="compositionally biased region" description="Polar residues" evidence="1">
    <location>
        <begin position="354"/>
        <end position="364"/>
    </location>
</feature>
<sequence length="423" mass="44637">MRVFSSRILQRCAHGAAVVLASSAPFGFFVRQPTGPQETVLAADDDDDPADRRRSIVRQTWNLEGARGCSIHKVSIDLPGLTVLQTDSDAAPPGSLGVVEIAADSADLLGCVDVKAVPPTELQIQFRQDDDGTCKALRGRLLTSLTLSRAQQVNSLAINGGGTAVVADGVLVTDAPQSRLSITHNATGDALMQIKDRVHVGELELKTSGEGQLHFLAEDGLILGRVALLASINTGLLHVATRWIETPLLRLDVFGGRTTTLTATADDPEAIKAGKIKHRIIGEGEINIIGRGTTKIHRATVIGGDSKIDARGIVAHDASLESFCEATMITGITPDAKTRTRGIGGTLKTELSGGETSSDATTASMPPKSPETPSFPTAEQLVPSALYANDATIVTEESATDKEAAHRKKGVLFLYNEACRLGM</sequence>
<accession>A0AAD5LJQ0</accession>
<dbReference type="PANTHER" id="PTHR39200:SF1">
    <property type="entry name" value="AUTO-TRANSPORTER ADHESIN HEAD GIN DOMAIN-CONTAINING PROTEIN-RELATED"/>
    <property type="match status" value="1"/>
</dbReference>
<reference evidence="2" key="1">
    <citation type="submission" date="2021-12" db="EMBL/GenBank/DDBJ databases">
        <title>Prjna785345.</title>
        <authorList>
            <person name="Rujirawat T."/>
            <person name="Krajaejun T."/>
        </authorList>
    </citation>
    <scope>NUCLEOTIDE SEQUENCE</scope>
    <source>
        <strain evidence="2">Pi057C3</strain>
    </source>
</reference>
<comment type="caution">
    <text evidence="2">The sequence shown here is derived from an EMBL/GenBank/DDBJ whole genome shotgun (WGS) entry which is preliminary data.</text>
</comment>
<protein>
    <submittedName>
        <fullName evidence="2">Uncharacterized protein</fullName>
    </submittedName>
</protein>
<evidence type="ECO:0000256" key="1">
    <source>
        <dbReference type="SAM" id="MobiDB-lite"/>
    </source>
</evidence>
<dbReference type="AlphaFoldDB" id="A0AAD5LJQ0"/>
<evidence type="ECO:0000313" key="3">
    <source>
        <dbReference type="Proteomes" id="UP001209570"/>
    </source>
</evidence>
<gene>
    <name evidence="2" type="ORF">P43SY_004508</name>
</gene>
<name>A0AAD5LJQ0_PYTIN</name>
<proteinExistence type="predicted"/>
<keyword evidence="3" id="KW-1185">Reference proteome</keyword>
<dbReference type="Proteomes" id="UP001209570">
    <property type="component" value="Unassembled WGS sequence"/>
</dbReference>
<feature type="region of interest" description="Disordered" evidence="1">
    <location>
        <begin position="340"/>
        <end position="377"/>
    </location>
</feature>
<dbReference type="Gene3D" id="2.160.20.120">
    <property type="match status" value="1"/>
</dbReference>
<evidence type="ECO:0000313" key="2">
    <source>
        <dbReference type="EMBL" id="KAJ0400896.1"/>
    </source>
</evidence>
<dbReference type="PANTHER" id="PTHR39200">
    <property type="entry name" value="HYPOTHETICAL EXPORTED PROTEIN"/>
    <property type="match status" value="1"/>
</dbReference>
<dbReference type="EMBL" id="JAKCXM010000143">
    <property type="protein sequence ID" value="KAJ0400896.1"/>
    <property type="molecule type" value="Genomic_DNA"/>
</dbReference>